<reference evidence="1" key="1">
    <citation type="submission" date="2021-05" db="EMBL/GenBank/DDBJ databases">
        <title>Molecular characterization for Shewanella algae harboring chromosomal blaOXA-55-like strains isolated from clinical and environment sample.</title>
        <authorList>
            <person name="Ohama Y."/>
            <person name="Aoki K."/>
            <person name="Harada S."/>
            <person name="Moriya K."/>
            <person name="Ishii Y."/>
            <person name="Tateda K."/>
        </authorList>
    </citation>
    <scope>NUCLEOTIDE SEQUENCE</scope>
    <source>
        <strain evidence="1">TUM17379</strain>
    </source>
</reference>
<name>A0AAD1NM09_9GAMM</name>
<evidence type="ECO:0000313" key="2">
    <source>
        <dbReference type="Proteomes" id="UP000825078"/>
    </source>
</evidence>
<dbReference type="EMBL" id="AP024613">
    <property type="protein sequence ID" value="BCV43861.1"/>
    <property type="molecule type" value="Genomic_DNA"/>
</dbReference>
<accession>A0AAD1NM09</accession>
<dbReference type="Proteomes" id="UP000825078">
    <property type="component" value="Chromosome"/>
</dbReference>
<proteinExistence type="predicted"/>
<dbReference type="AlphaFoldDB" id="A0AAD1NM09"/>
<protein>
    <submittedName>
        <fullName evidence="1">Uncharacterized protein</fullName>
    </submittedName>
</protein>
<evidence type="ECO:0000313" key="1">
    <source>
        <dbReference type="EMBL" id="BCV43861.1"/>
    </source>
</evidence>
<gene>
    <name evidence="1" type="ORF">TUM17379_08790</name>
</gene>
<sequence length="77" mass="8681">MLRVSIIRASMGLGSYIGAQYSEQALKLIENWRLESVGIIEYIDQPVVDGVCYSRLIVRTRQGKMVCFIEGGNNELE</sequence>
<organism evidence="1 2">
    <name type="scientific">Shewanella algae</name>
    <dbReference type="NCBI Taxonomy" id="38313"/>
    <lineage>
        <taxon>Bacteria</taxon>
        <taxon>Pseudomonadati</taxon>
        <taxon>Pseudomonadota</taxon>
        <taxon>Gammaproteobacteria</taxon>
        <taxon>Alteromonadales</taxon>
        <taxon>Shewanellaceae</taxon>
        <taxon>Shewanella</taxon>
    </lineage>
</organism>